<feature type="region of interest" description="Disordered" evidence="2">
    <location>
        <begin position="223"/>
        <end position="250"/>
    </location>
</feature>
<dbReference type="InterPro" id="IPR011990">
    <property type="entry name" value="TPR-like_helical_dom_sf"/>
</dbReference>
<reference evidence="5" key="1">
    <citation type="submission" date="2014-05" db="EMBL/GenBank/DDBJ databases">
        <title>The genome and life-stage specific transcriptomes of Globodera pallida elucidate key aspects of plant parasitism by a cyst nematode.</title>
        <authorList>
            <person name="Cotton J.A."/>
            <person name="Lilley C.J."/>
            <person name="Jones L.M."/>
            <person name="Kikuchi T."/>
            <person name="Reid A.J."/>
            <person name="Thorpe P."/>
            <person name="Tsai I.J."/>
            <person name="Beasley H."/>
            <person name="Blok V."/>
            <person name="Cock P.J.A."/>
            <person name="Van den Akker S.E."/>
            <person name="Holroyd N."/>
            <person name="Hunt M."/>
            <person name="Mantelin S."/>
            <person name="Naghra H."/>
            <person name="Pain A."/>
            <person name="Palomares-Rius J.E."/>
            <person name="Zarowiecki M."/>
            <person name="Berriman M."/>
            <person name="Jones J.T."/>
            <person name="Urwin P.E."/>
        </authorList>
    </citation>
    <scope>NUCLEOTIDE SEQUENCE [LARGE SCALE GENOMIC DNA]</scope>
    <source>
        <strain evidence="5">Lindley</strain>
    </source>
</reference>
<feature type="region of interest" description="Disordered" evidence="2">
    <location>
        <begin position="775"/>
        <end position="847"/>
    </location>
</feature>
<dbReference type="WBParaSite" id="GPLIN_000473500">
    <property type="protein sequence ID" value="GPLIN_000473500"/>
    <property type="gene ID" value="GPLIN_000473500"/>
</dbReference>
<organism evidence="5 6">
    <name type="scientific">Globodera pallida</name>
    <name type="common">Potato cyst nematode worm</name>
    <name type="synonym">Heterodera pallida</name>
    <dbReference type="NCBI Taxonomy" id="36090"/>
    <lineage>
        <taxon>Eukaryota</taxon>
        <taxon>Metazoa</taxon>
        <taxon>Ecdysozoa</taxon>
        <taxon>Nematoda</taxon>
        <taxon>Chromadorea</taxon>
        <taxon>Rhabditida</taxon>
        <taxon>Tylenchina</taxon>
        <taxon>Tylenchomorpha</taxon>
        <taxon>Tylenchoidea</taxon>
        <taxon>Heteroderidae</taxon>
        <taxon>Heteroderinae</taxon>
        <taxon>Globodera</taxon>
    </lineage>
</organism>
<proteinExistence type="predicted"/>
<dbReference type="SUPFAM" id="SSF48452">
    <property type="entry name" value="TPR-like"/>
    <property type="match status" value="1"/>
</dbReference>
<dbReference type="PANTHER" id="PTHR15696">
    <property type="entry name" value="SMG-7 SUPPRESSOR WITH MORPHOLOGICAL EFFECT ON GENITALIA PROTEIN 7"/>
    <property type="match status" value="1"/>
</dbReference>
<sequence length="847" mass="94357">MPTLDQQPQEGKNALLEGTSTSEVIEGQRSIDLATHYADELLNNFEQIYRTNAEQELWKVCFYSSVEALRKQSGSAGPHSAVFRQYLLDLVEQAIEFYGKLLDKYEQRFGVWPSAVFPIRNSPSMTQTFCNQEGVLKDFSKARREYLRANSLEPLNGHPLNQLAVIACYEKAPVEMLFWYVRALSVRVPFESARDSIEIVLNNFRGPASNFERWVWEQKESKENGVREARNKVPPKGPIPNGEKSGGGVRPRSKYIREVWIRPNEEAADKGCGGEANANEREGVLCEVAATKEANEGIERMFVGEQAKKTQKQAVQHILNTAGILISNIGTEQFKRSSELLLMELSAFIATDTILLSPLKILEIMLIFAFPVHSAKTGASQALISEQKRTAISVILDILERFLEVICVDIDKIGLFLLTGKLSKKFSRVLPSLCFALNWLCAQQSLQPEFSSQMPSNDKFWYLFSMLCNNLEKLRENGELLECSVEHTRQHECTNAILPEFFHARFGLLLFMGKRLATDESFAPLVFGLNGFENVSCVKPPLESTVNLAGEDVNGGSLTEVAMDSLSMSSSFEHSTVDESELKKKLLLDEQSSFTHHWIIEIRPKYLVPDTNTFIDHLGHIQRLVQSDKFTVLVPTIVTDELSSLAMGTPIPTGSTLLSRELLAPEGSKAAVVMQRAKSAMEWLREMANSRVGRISSATASGNVLHKLTFATDGSTEQLKKRSNDDLILSVCICLCDKLGRAGSTASSSCISPESTTLERTVVLLTEFLGPRIECKSGGGKGPRANNAKFCPMGTDAGRANKTEERRDGGRGMTGQTPRDTSTERTEPEENERRTREKELCGSEPRR</sequence>
<feature type="compositionally biased region" description="Basic and acidic residues" evidence="2">
    <location>
        <begin position="821"/>
        <end position="847"/>
    </location>
</feature>
<reference evidence="6" key="2">
    <citation type="submission" date="2016-06" db="UniProtKB">
        <authorList>
            <consortium name="WormBaseParasite"/>
        </authorList>
    </citation>
    <scope>IDENTIFICATION</scope>
</reference>
<feature type="domain" description="DNA/RNA-binding" evidence="3">
    <location>
        <begin position="142"/>
        <end position="500"/>
    </location>
</feature>
<dbReference type="GO" id="GO:0042162">
    <property type="term" value="F:telomeric DNA binding"/>
    <property type="evidence" value="ECO:0007669"/>
    <property type="project" value="TreeGrafter"/>
</dbReference>
<keyword evidence="5" id="KW-1185">Reference proteome</keyword>
<dbReference type="InterPro" id="IPR045153">
    <property type="entry name" value="Est1/Ebs1-like"/>
</dbReference>
<accession>A0A183BVU7</accession>
<dbReference type="InterPro" id="IPR018834">
    <property type="entry name" value="DNA/RNA-bd_Est1-type"/>
</dbReference>
<evidence type="ECO:0000313" key="6">
    <source>
        <dbReference type="WBParaSite" id="GPLIN_000473500"/>
    </source>
</evidence>
<evidence type="ECO:0000259" key="3">
    <source>
        <dbReference type="Pfam" id="PF10373"/>
    </source>
</evidence>
<dbReference type="InterPro" id="IPR002716">
    <property type="entry name" value="PIN_dom"/>
</dbReference>
<keyword evidence="1" id="KW-0866">Nonsense-mediated mRNA decay</keyword>
<dbReference type="GO" id="GO:0070034">
    <property type="term" value="F:telomerase RNA binding"/>
    <property type="evidence" value="ECO:0007669"/>
    <property type="project" value="TreeGrafter"/>
</dbReference>
<feature type="compositionally biased region" description="Basic and acidic residues" evidence="2">
    <location>
        <begin position="799"/>
        <end position="810"/>
    </location>
</feature>
<dbReference type="Gene3D" id="3.40.50.1010">
    <property type="entry name" value="5'-nuclease"/>
    <property type="match status" value="1"/>
</dbReference>
<evidence type="ECO:0000256" key="2">
    <source>
        <dbReference type="SAM" id="MobiDB-lite"/>
    </source>
</evidence>
<evidence type="ECO:0000313" key="5">
    <source>
        <dbReference type="Proteomes" id="UP000050741"/>
    </source>
</evidence>
<dbReference type="GO" id="GO:0000184">
    <property type="term" value="P:nuclear-transcribed mRNA catabolic process, nonsense-mediated decay"/>
    <property type="evidence" value="ECO:0007669"/>
    <property type="project" value="UniProtKB-KW"/>
</dbReference>
<feature type="domain" description="PIN" evidence="4">
    <location>
        <begin position="607"/>
        <end position="767"/>
    </location>
</feature>
<evidence type="ECO:0000259" key="4">
    <source>
        <dbReference type="Pfam" id="PF13638"/>
    </source>
</evidence>
<dbReference type="GO" id="GO:0005697">
    <property type="term" value="C:telomerase holoenzyme complex"/>
    <property type="evidence" value="ECO:0007669"/>
    <property type="project" value="TreeGrafter"/>
</dbReference>
<dbReference type="Gene3D" id="1.25.40.10">
    <property type="entry name" value="Tetratricopeptide repeat domain"/>
    <property type="match status" value="1"/>
</dbReference>
<dbReference type="Pfam" id="PF13638">
    <property type="entry name" value="PIN_4"/>
    <property type="match status" value="1"/>
</dbReference>
<evidence type="ECO:0000256" key="1">
    <source>
        <dbReference type="ARBA" id="ARBA00023161"/>
    </source>
</evidence>
<protein>
    <submittedName>
        <fullName evidence="6">PINc domain-containing protein</fullName>
    </submittedName>
</protein>
<dbReference type="PANTHER" id="PTHR15696:SF0">
    <property type="entry name" value="TELOMERASE-BINDING PROTEIN EST1A"/>
    <property type="match status" value="1"/>
</dbReference>
<name>A0A183BVU7_GLOPA</name>
<dbReference type="AlphaFoldDB" id="A0A183BVU7"/>
<dbReference type="Pfam" id="PF10373">
    <property type="entry name" value="EST1_DNA_bind"/>
    <property type="match status" value="1"/>
</dbReference>
<dbReference type="Proteomes" id="UP000050741">
    <property type="component" value="Unassembled WGS sequence"/>
</dbReference>